<dbReference type="OrthoDB" id="3747906at2759"/>
<protein>
    <submittedName>
        <fullName evidence="2">Uncharacterized protein</fullName>
    </submittedName>
</protein>
<feature type="region of interest" description="Disordered" evidence="1">
    <location>
        <begin position="1"/>
        <end position="69"/>
    </location>
</feature>
<reference evidence="2" key="1">
    <citation type="journal article" date="2020" name="Stud. Mycol.">
        <title>101 Dothideomycetes genomes: a test case for predicting lifestyles and emergence of pathogens.</title>
        <authorList>
            <person name="Haridas S."/>
            <person name="Albert R."/>
            <person name="Binder M."/>
            <person name="Bloem J."/>
            <person name="Labutti K."/>
            <person name="Salamov A."/>
            <person name="Andreopoulos B."/>
            <person name="Baker S."/>
            <person name="Barry K."/>
            <person name="Bills G."/>
            <person name="Bluhm B."/>
            <person name="Cannon C."/>
            <person name="Castanera R."/>
            <person name="Culley D."/>
            <person name="Daum C."/>
            <person name="Ezra D."/>
            <person name="Gonzalez J."/>
            <person name="Henrissat B."/>
            <person name="Kuo A."/>
            <person name="Liang C."/>
            <person name="Lipzen A."/>
            <person name="Lutzoni F."/>
            <person name="Magnuson J."/>
            <person name="Mondo S."/>
            <person name="Nolan M."/>
            <person name="Ohm R."/>
            <person name="Pangilinan J."/>
            <person name="Park H.-J."/>
            <person name="Ramirez L."/>
            <person name="Alfaro M."/>
            <person name="Sun H."/>
            <person name="Tritt A."/>
            <person name="Yoshinaga Y."/>
            <person name="Zwiers L.-H."/>
            <person name="Turgeon B."/>
            <person name="Goodwin S."/>
            <person name="Spatafora J."/>
            <person name="Crous P."/>
            <person name="Grigoriev I."/>
        </authorList>
    </citation>
    <scope>NUCLEOTIDE SEQUENCE</scope>
    <source>
        <strain evidence="2">CBS 109.77</strain>
    </source>
</reference>
<organism evidence="2 3">
    <name type="scientific">Melanomma pulvis-pyrius CBS 109.77</name>
    <dbReference type="NCBI Taxonomy" id="1314802"/>
    <lineage>
        <taxon>Eukaryota</taxon>
        <taxon>Fungi</taxon>
        <taxon>Dikarya</taxon>
        <taxon>Ascomycota</taxon>
        <taxon>Pezizomycotina</taxon>
        <taxon>Dothideomycetes</taxon>
        <taxon>Pleosporomycetidae</taxon>
        <taxon>Pleosporales</taxon>
        <taxon>Melanommataceae</taxon>
        <taxon>Melanomma</taxon>
    </lineage>
</organism>
<sequence length="173" mass="19277">MAPLHTIKKSTTATSESVTRKGHHERRNRIVEEVEEEDEDDEMQDVDDADTDELDSSQQSPVAGPSDHKVAALIGSIVDTRRKRLQVDKASIHKSYAESKKDAQDGITTLFDELEAKSSSAHSAQLTTLRQLLARKAELEATMASKLAQLETEYASHCYDLQRVAELRSKSLQ</sequence>
<evidence type="ECO:0000313" key="3">
    <source>
        <dbReference type="Proteomes" id="UP000799757"/>
    </source>
</evidence>
<evidence type="ECO:0000256" key="1">
    <source>
        <dbReference type="SAM" id="MobiDB-lite"/>
    </source>
</evidence>
<accession>A0A6A6XMC9</accession>
<dbReference type="AlphaFoldDB" id="A0A6A6XMC9"/>
<gene>
    <name evidence="2" type="ORF">K505DRAFT_322420</name>
</gene>
<proteinExistence type="predicted"/>
<dbReference type="EMBL" id="MU001801">
    <property type="protein sequence ID" value="KAF2797670.1"/>
    <property type="molecule type" value="Genomic_DNA"/>
</dbReference>
<name>A0A6A6XMC9_9PLEO</name>
<feature type="compositionally biased region" description="Acidic residues" evidence="1">
    <location>
        <begin position="33"/>
        <end position="55"/>
    </location>
</feature>
<keyword evidence="3" id="KW-1185">Reference proteome</keyword>
<dbReference type="Proteomes" id="UP000799757">
    <property type="component" value="Unassembled WGS sequence"/>
</dbReference>
<evidence type="ECO:0000313" key="2">
    <source>
        <dbReference type="EMBL" id="KAF2797670.1"/>
    </source>
</evidence>